<dbReference type="SUPFAM" id="SSF56672">
    <property type="entry name" value="DNA/RNA polymerases"/>
    <property type="match status" value="1"/>
</dbReference>
<name>A0A3Q7J7N5_SOLLC</name>
<dbReference type="InParanoid" id="A0A3Q7J7N5"/>
<evidence type="ECO:0008006" key="3">
    <source>
        <dbReference type="Google" id="ProtNLM"/>
    </source>
</evidence>
<dbReference type="PANTHER" id="PTHR15503:SF22">
    <property type="entry name" value="TRANSPOSON TY3-I GAG POLYPROTEIN"/>
    <property type="match status" value="1"/>
</dbReference>
<dbReference type="InterPro" id="IPR021109">
    <property type="entry name" value="Peptidase_aspartic_dom_sf"/>
</dbReference>
<evidence type="ECO:0000313" key="1">
    <source>
        <dbReference type="EnsemblPlants" id="Solyc12g038407.1.1"/>
    </source>
</evidence>
<proteinExistence type="predicted"/>
<reference evidence="1" key="2">
    <citation type="submission" date="2019-01" db="UniProtKB">
        <authorList>
            <consortium name="EnsemblPlants"/>
        </authorList>
    </citation>
    <scope>IDENTIFICATION</scope>
    <source>
        <strain evidence="1">cv. Heinz 1706</strain>
    </source>
</reference>
<dbReference type="OMA" id="SATHQCK"/>
<dbReference type="InterPro" id="IPR043502">
    <property type="entry name" value="DNA/RNA_pol_sf"/>
</dbReference>
<dbReference type="Gramene" id="Solyc12g038407.1.1">
    <property type="protein sequence ID" value="Solyc12g038407.1.1"/>
    <property type="gene ID" value="Solyc12g038407.1"/>
</dbReference>
<dbReference type="STRING" id="4081.A0A3Q7J7N5"/>
<dbReference type="EnsemblPlants" id="Solyc12g038407.1.1">
    <property type="protein sequence ID" value="Solyc12g038407.1.1"/>
    <property type="gene ID" value="Solyc12g038407.1"/>
</dbReference>
<keyword evidence="2" id="KW-1185">Reference proteome</keyword>
<protein>
    <recommendedName>
        <fullName evidence="3">Reverse transcriptase domain-containing protein</fullName>
    </recommendedName>
</protein>
<dbReference type="Gene3D" id="3.30.70.270">
    <property type="match status" value="1"/>
</dbReference>
<evidence type="ECO:0000313" key="2">
    <source>
        <dbReference type="Proteomes" id="UP000004994"/>
    </source>
</evidence>
<dbReference type="CDD" id="cd00303">
    <property type="entry name" value="retropepsin_like"/>
    <property type="match status" value="1"/>
</dbReference>
<dbReference type="Gene3D" id="3.10.10.10">
    <property type="entry name" value="HIV Type 1 Reverse Transcriptase, subunit A, domain 1"/>
    <property type="match status" value="1"/>
</dbReference>
<dbReference type="InterPro" id="IPR032567">
    <property type="entry name" value="RTL1-rel"/>
</dbReference>
<reference evidence="1" key="1">
    <citation type="journal article" date="2012" name="Nature">
        <title>The tomato genome sequence provides insights into fleshy fruit evolution.</title>
        <authorList>
            <consortium name="Tomato Genome Consortium"/>
        </authorList>
    </citation>
    <scope>NUCLEOTIDE SEQUENCE [LARGE SCALE GENOMIC DNA]</scope>
    <source>
        <strain evidence="1">cv. Heinz 1706</strain>
    </source>
</reference>
<sequence length="267" mass="30318">MAERRAKGLCYNCDEQYSATHQCKRLFLFELDDSIDDEIPEVPDDCPKISCNYRISISNGEKVQCLGVCTGVTISIGEHNFIVDLYVIPLGGFDLVLGVKWLQSLGPILWDFAALTISFSVEGKSVLLQGQQGYCGKALHLLGKGITDEQRLEYLLTEFDDLFQEPKSLPLLRQCDHRISLLPGTAPRDGSWRLCIDYHELNAKTVKDKFPIPVVDELLDELHGAKYFTKLDLCFGYHQVRMSSYMWKRRPLELITGTLSFLSCRLD</sequence>
<accession>A0A3Q7J7N5</accession>
<dbReference type="PANTHER" id="PTHR15503">
    <property type="entry name" value="LDOC1 RELATED"/>
    <property type="match status" value="1"/>
</dbReference>
<dbReference type="AlphaFoldDB" id="A0A3Q7J7N5"/>
<dbReference type="Gene3D" id="2.40.70.10">
    <property type="entry name" value="Acid Proteases"/>
    <property type="match status" value="1"/>
</dbReference>
<dbReference type="Proteomes" id="UP000004994">
    <property type="component" value="Chromosome 12"/>
</dbReference>
<dbReference type="Pfam" id="PF08284">
    <property type="entry name" value="RVP_2"/>
    <property type="match status" value="1"/>
</dbReference>
<dbReference type="InterPro" id="IPR043128">
    <property type="entry name" value="Rev_trsase/Diguanyl_cyclase"/>
</dbReference>
<organism evidence="1">
    <name type="scientific">Solanum lycopersicum</name>
    <name type="common">Tomato</name>
    <name type="synonym">Lycopersicon esculentum</name>
    <dbReference type="NCBI Taxonomy" id="4081"/>
    <lineage>
        <taxon>Eukaryota</taxon>
        <taxon>Viridiplantae</taxon>
        <taxon>Streptophyta</taxon>
        <taxon>Embryophyta</taxon>
        <taxon>Tracheophyta</taxon>
        <taxon>Spermatophyta</taxon>
        <taxon>Magnoliopsida</taxon>
        <taxon>eudicotyledons</taxon>
        <taxon>Gunneridae</taxon>
        <taxon>Pentapetalae</taxon>
        <taxon>asterids</taxon>
        <taxon>lamiids</taxon>
        <taxon>Solanales</taxon>
        <taxon>Solanaceae</taxon>
        <taxon>Solanoideae</taxon>
        <taxon>Solaneae</taxon>
        <taxon>Solanum</taxon>
        <taxon>Solanum subgen. Lycopersicon</taxon>
    </lineage>
</organism>